<keyword evidence="2" id="KW-0255">Endonuclease</keyword>
<sequence>MTMKQHPDIGIFNALYPSIIQLQELAEKHGINDIFQDNGGKLLQVLLLTGLEVIPGREGNDAKDSDNNEYELKSVNTLLTKSFSTHHHMNPTIIEKYRRVDWIFSVYKGIELISIHRLTPNDLEFYYRKWEAKWRDDGGKDINNPKIPLKYVLEHGDLVYKAQRYLDNSV</sequence>
<organism evidence="2">
    <name type="scientific">Candidatus Kentrum sp. UNK</name>
    <dbReference type="NCBI Taxonomy" id="2126344"/>
    <lineage>
        <taxon>Bacteria</taxon>
        <taxon>Pseudomonadati</taxon>
        <taxon>Pseudomonadota</taxon>
        <taxon>Gammaproteobacteria</taxon>
        <taxon>Candidatus Kentrum</taxon>
    </lineage>
</organism>
<reference evidence="2" key="1">
    <citation type="submission" date="2019-02" db="EMBL/GenBank/DDBJ databases">
        <authorList>
            <person name="Gruber-Vodicka R. H."/>
            <person name="Seah K. B. B."/>
        </authorList>
    </citation>
    <scope>NUCLEOTIDE SEQUENCE</scope>
    <source>
        <strain evidence="2">BECK_BY19</strain>
        <strain evidence="1">BECK_BY8</strain>
    </source>
</reference>
<proteinExistence type="predicted"/>
<evidence type="ECO:0000313" key="1">
    <source>
        <dbReference type="EMBL" id="VFK59966.1"/>
    </source>
</evidence>
<dbReference type="InterPro" id="IPR015306">
    <property type="entry name" value="Restrct_endonuc_II_PvuII"/>
</dbReference>
<evidence type="ECO:0000313" key="2">
    <source>
        <dbReference type="EMBL" id="VFK70182.1"/>
    </source>
</evidence>
<keyword evidence="2" id="KW-0378">Hydrolase</keyword>
<dbReference type="InterPro" id="IPR038402">
    <property type="entry name" value="PvuII_sf"/>
</dbReference>
<dbReference type="Gene3D" id="3.40.210.10">
    <property type="entry name" value="PVUII Endonuclease, subunit A"/>
    <property type="match status" value="1"/>
</dbReference>
<protein>
    <submittedName>
        <fullName evidence="2">Restriction endonuclease PvuII</fullName>
    </submittedName>
</protein>
<dbReference type="GO" id="GO:0004519">
    <property type="term" value="F:endonuclease activity"/>
    <property type="evidence" value="ECO:0007669"/>
    <property type="project" value="UniProtKB-KW"/>
</dbReference>
<dbReference type="AlphaFoldDB" id="A0A451AVY1"/>
<dbReference type="InterPro" id="IPR011335">
    <property type="entry name" value="Restrct_endonuc-II-like"/>
</dbReference>
<dbReference type="EMBL" id="CAADFZ010000009">
    <property type="protein sequence ID" value="VFK59966.1"/>
    <property type="molecule type" value="Genomic_DNA"/>
</dbReference>
<dbReference type="EMBL" id="CAADGD010000024">
    <property type="protein sequence ID" value="VFK70182.1"/>
    <property type="molecule type" value="Genomic_DNA"/>
</dbReference>
<dbReference type="Pfam" id="PF09225">
    <property type="entry name" value="Endonuc-PvuII"/>
    <property type="match status" value="1"/>
</dbReference>
<gene>
    <name evidence="1" type="ORF">BECKUNK1418G_GA0071005_100960</name>
    <name evidence="2" type="ORF">BECKUNK1418H_GA0071006_102460</name>
</gene>
<name>A0A451AVY1_9GAMM</name>
<dbReference type="CDD" id="cd22351">
    <property type="entry name" value="PvuII-like"/>
    <property type="match status" value="1"/>
</dbReference>
<dbReference type="SUPFAM" id="SSF52980">
    <property type="entry name" value="Restriction endonuclease-like"/>
    <property type="match status" value="1"/>
</dbReference>
<keyword evidence="2" id="KW-0540">Nuclease</keyword>
<accession>A0A451AVY1</accession>